<dbReference type="Proteomes" id="UP000590412">
    <property type="component" value="Unassembled WGS sequence"/>
</dbReference>
<feature type="coiled-coil region" evidence="1">
    <location>
        <begin position="236"/>
        <end position="263"/>
    </location>
</feature>
<dbReference type="GO" id="GO:0000444">
    <property type="term" value="C:MIS12/MIND type complex"/>
    <property type="evidence" value="ECO:0007669"/>
    <property type="project" value="InterPro"/>
</dbReference>
<reference evidence="3" key="1">
    <citation type="submission" date="2020-03" db="EMBL/GenBank/DDBJ databases">
        <title>FDA dAtabase for Regulatory Grade micrObial Sequences (FDA-ARGOS): Supporting development and validation of Infectious Disease Dx tests.</title>
        <authorList>
            <person name="Campos J."/>
            <person name="Goldberg B."/>
            <person name="Tallon L."/>
            <person name="Sadzewicz L."/>
            <person name="Vavikolanu K."/>
            <person name="Mehta A."/>
            <person name="Aluvathingal J."/>
            <person name="Nadendla S."/>
            <person name="Nandy P."/>
            <person name="Geyer C."/>
            <person name="Yan Y."/>
            <person name="Sichtig H."/>
        </authorList>
    </citation>
    <scope>NUCLEOTIDE SEQUENCE [LARGE SCALE GENOMIC DNA]</scope>
    <source>
        <strain evidence="3">FDAARGOS_652</strain>
    </source>
</reference>
<evidence type="ECO:0000313" key="4">
    <source>
        <dbReference type="Proteomes" id="UP000590412"/>
    </source>
</evidence>
<dbReference type="EMBL" id="JABWAB010000003">
    <property type="protein sequence ID" value="KAF6056935.1"/>
    <property type="molecule type" value="Genomic_DNA"/>
</dbReference>
<dbReference type="AlphaFoldDB" id="A0A8X7NNZ1"/>
<evidence type="ECO:0000256" key="2">
    <source>
        <dbReference type="SAM" id="MobiDB-lite"/>
    </source>
</evidence>
<feature type="coiled-coil region" evidence="1">
    <location>
        <begin position="306"/>
        <end position="340"/>
    </location>
</feature>
<sequence length="458" mass="52457">MKTSRRLGNGKPRRGHASKTKKSRSTSPAPSTGAPRTRDLSQRSRNIFARDNKLSTLFSSQTESTPDPTTRRANQLPYAEEDESFFERDSSPPLDIRRKKRSTTPPSQFQQESGYSTRDSPPENLSDDFFNISKPKTANKVRKSKSSSLHKTSQERLKGQLQSPLKGHNEFATRGDSNREHSQSTRRLSYNSRGRRVSSMGNGFEGEPHQDVPVSEYYKHLDKSIPESDRMRQLLIWNLKTELDKEENELRNDQRSLSAENQTVHNIAKTLTDELIQSLKGYSISTDWKDSSPHKTDSVLLPNPKNKTNLENIRKYTKELDALKSEKHEWESAYQRLTSLIDTVATEQDIEDFASNFKNQDIPRDLSLDPSFANVERNFLDIHQNLSKVQSDVDMLYFSGRQMERLTESINKNGKEDLSKEISKLLAKSLPKPMPQPDEKSTETKDLLRAICFYANTK</sequence>
<gene>
    <name evidence="3" type="ORF">FOB60_001490</name>
</gene>
<comment type="caution">
    <text evidence="3">The sequence shown here is derived from an EMBL/GenBank/DDBJ whole genome shotgun (WGS) entry which is preliminary data.</text>
</comment>
<evidence type="ECO:0000256" key="1">
    <source>
        <dbReference type="SAM" id="Coils"/>
    </source>
</evidence>
<dbReference type="Pfam" id="PF08202">
    <property type="entry name" value="MIS13"/>
    <property type="match status" value="1"/>
</dbReference>
<feature type="compositionally biased region" description="Polar residues" evidence="2">
    <location>
        <begin position="103"/>
        <end position="119"/>
    </location>
</feature>
<dbReference type="GO" id="GO:0051301">
    <property type="term" value="P:cell division"/>
    <property type="evidence" value="ECO:0007669"/>
    <property type="project" value="InterPro"/>
</dbReference>
<feature type="compositionally biased region" description="Polar residues" evidence="2">
    <location>
        <begin position="54"/>
        <end position="73"/>
    </location>
</feature>
<proteinExistence type="predicted"/>
<dbReference type="GO" id="GO:0007059">
    <property type="term" value="P:chromosome segregation"/>
    <property type="evidence" value="ECO:0007669"/>
    <property type="project" value="InterPro"/>
</dbReference>
<keyword evidence="1" id="KW-0175">Coiled coil</keyword>
<dbReference type="PANTHER" id="PTHR14778">
    <property type="entry name" value="KINETOCHORE-ASSOCIATED PROTEIN DSN1 HOMOLOG"/>
    <property type="match status" value="1"/>
</dbReference>
<evidence type="ECO:0000313" key="3">
    <source>
        <dbReference type="EMBL" id="KAF6056935.1"/>
    </source>
</evidence>
<protein>
    <submittedName>
        <fullName evidence="3">Mis12-Mtw1 family protein</fullName>
    </submittedName>
</protein>
<accession>A0A8X7NNZ1</accession>
<feature type="compositionally biased region" description="Basic and acidic residues" evidence="2">
    <location>
        <begin position="167"/>
        <end position="183"/>
    </location>
</feature>
<feature type="compositionally biased region" description="Basic and acidic residues" evidence="2">
    <location>
        <begin position="36"/>
        <end position="53"/>
    </location>
</feature>
<dbReference type="PANTHER" id="PTHR14778:SF2">
    <property type="entry name" value="KINETOCHORE-ASSOCIATED PROTEIN DSN1 HOMOLOG"/>
    <property type="match status" value="1"/>
</dbReference>
<name>A0A8X7NNZ1_CANPA</name>
<feature type="compositionally biased region" description="Basic residues" evidence="2">
    <location>
        <begin position="11"/>
        <end position="24"/>
    </location>
</feature>
<feature type="region of interest" description="Disordered" evidence="2">
    <location>
        <begin position="1"/>
        <end position="209"/>
    </location>
</feature>
<organism evidence="3 4">
    <name type="scientific">Candida parapsilosis</name>
    <name type="common">Yeast</name>
    <dbReference type="NCBI Taxonomy" id="5480"/>
    <lineage>
        <taxon>Eukaryota</taxon>
        <taxon>Fungi</taxon>
        <taxon>Dikarya</taxon>
        <taxon>Ascomycota</taxon>
        <taxon>Saccharomycotina</taxon>
        <taxon>Pichiomycetes</taxon>
        <taxon>Debaryomycetaceae</taxon>
        <taxon>Candida/Lodderomyces clade</taxon>
        <taxon>Candida</taxon>
    </lineage>
</organism>
<dbReference type="InterPro" id="IPR013218">
    <property type="entry name" value="Dsn1/Mis13"/>
</dbReference>